<dbReference type="OrthoDB" id="258495at2759"/>
<reference evidence="1 2" key="1">
    <citation type="submission" date="2020-08" db="EMBL/GenBank/DDBJ databases">
        <authorList>
            <person name="Koutsovoulos G."/>
            <person name="Danchin GJ E."/>
        </authorList>
    </citation>
    <scope>NUCLEOTIDE SEQUENCE [LARGE SCALE GENOMIC DNA]</scope>
</reference>
<gene>
    <name evidence="1" type="ORF">MENT_LOCUS51696</name>
</gene>
<organism evidence="1 2">
    <name type="scientific">Meloidogyne enterolobii</name>
    <name type="common">Root-knot nematode worm</name>
    <name type="synonym">Meloidogyne mayaguensis</name>
    <dbReference type="NCBI Taxonomy" id="390850"/>
    <lineage>
        <taxon>Eukaryota</taxon>
        <taxon>Metazoa</taxon>
        <taxon>Ecdysozoa</taxon>
        <taxon>Nematoda</taxon>
        <taxon>Chromadorea</taxon>
        <taxon>Rhabditida</taxon>
        <taxon>Tylenchina</taxon>
        <taxon>Tylenchomorpha</taxon>
        <taxon>Tylenchoidea</taxon>
        <taxon>Meloidogynidae</taxon>
        <taxon>Meloidogyninae</taxon>
        <taxon>Meloidogyne</taxon>
    </lineage>
</organism>
<evidence type="ECO:0000313" key="1">
    <source>
        <dbReference type="EMBL" id="CAD2198383.1"/>
    </source>
</evidence>
<dbReference type="AlphaFoldDB" id="A0A6V7XGK8"/>
<protein>
    <submittedName>
        <fullName evidence="1">Uncharacterized protein</fullName>
    </submittedName>
</protein>
<dbReference type="EMBL" id="CAJEWN010001555">
    <property type="protein sequence ID" value="CAD2198383.1"/>
    <property type="molecule type" value="Genomic_DNA"/>
</dbReference>
<name>A0A6V7XGK8_MELEN</name>
<evidence type="ECO:0000313" key="2">
    <source>
        <dbReference type="Proteomes" id="UP000580250"/>
    </source>
</evidence>
<dbReference type="Proteomes" id="UP000580250">
    <property type="component" value="Unassembled WGS sequence"/>
</dbReference>
<sequence length="47" mass="5661">MKEKNYVISKFSAESKDVYGCGLVYPPNNKIDEFTYAFFYPKWKNNW</sequence>
<comment type="caution">
    <text evidence="1">The sequence shown here is derived from an EMBL/GenBank/DDBJ whole genome shotgun (WGS) entry which is preliminary data.</text>
</comment>
<proteinExistence type="predicted"/>
<accession>A0A6V7XGK8</accession>